<reference evidence="3" key="3">
    <citation type="journal article" date="2016" name="Gigascience">
        <title>De novo construction of an expanded transcriptome assembly for the western tarnished plant bug, Lygus hesperus.</title>
        <authorList>
            <person name="Tassone E.E."/>
            <person name="Geib S.M."/>
            <person name="Hall B."/>
            <person name="Fabrick J.A."/>
            <person name="Brent C.S."/>
            <person name="Hull J.J."/>
        </authorList>
    </citation>
    <scope>NUCLEOTIDE SEQUENCE</scope>
</reference>
<dbReference type="EMBL" id="GBHO01014699">
    <property type="protein sequence ID" value="JAG28905.1"/>
    <property type="molecule type" value="Transcribed_RNA"/>
</dbReference>
<proteinExistence type="predicted"/>
<reference evidence="2" key="1">
    <citation type="journal article" date="2014" name="PLoS ONE">
        <title>Transcriptome-Based Identification of ABC Transporters in the Western Tarnished Plant Bug Lygus hesperus.</title>
        <authorList>
            <person name="Hull J.J."/>
            <person name="Chaney K."/>
            <person name="Geib S.M."/>
            <person name="Fabrick J.A."/>
            <person name="Brent C.S."/>
            <person name="Walsh D."/>
            <person name="Lavine L.C."/>
        </authorList>
    </citation>
    <scope>NUCLEOTIDE SEQUENCE</scope>
</reference>
<gene>
    <name evidence="2" type="primary">Wdr19_2</name>
    <name evidence="2" type="ORF">CM83_2054</name>
    <name evidence="3" type="ORF">g.3279</name>
</gene>
<dbReference type="GO" id="GO:0005929">
    <property type="term" value="C:cilium"/>
    <property type="evidence" value="ECO:0007669"/>
    <property type="project" value="TreeGrafter"/>
</dbReference>
<evidence type="ECO:0000256" key="1">
    <source>
        <dbReference type="SAM" id="MobiDB-lite"/>
    </source>
</evidence>
<feature type="region of interest" description="Disordered" evidence="1">
    <location>
        <begin position="176"/>
        <end position="199"/>
    </location>
</feature>
<evidence type="ECO:0000313" key="3">
    <source>
        <dbReference type="EMBL" id="JAQ09890.1"/>
    </source>
</evidence>
<dbReference type="GO" id="GO:0060271">
    <property type="term" value="P:cilium assembly"/>
    <property type="evidence" value="ECO:0007669"/>
    <property type="project" value="TreeGrafter"/>
</dbReference>
<dbReference type="InterPro" id="IPR040379">
    <property type="entry name" value="WDR19/dyf-2"/>
</dbReference>
<dbReference type="PANTHER" id="PTHR14920">
    <property type="entry name" value="OSMOTIC AVOIDANCE ABNORMAL PROTEIN 1/WD REPEAT MEMBRANE PROTEIN"/>
    <property type="match status" value="1"/>
</dbReference>
<dbReference type="AlphaFoldDB" id="A0A0A9YH95"/>
<dbReference type="EMBL" id="GDHC01008739">
    <property type="protein sequence ID" value="JAQ09890.1"/>
    <property type="molecule type" value="Transcribed_RNA"/>
</dbReference>
<accession>A0A0A9YH95</accession>
<dbReference type="PANTHER" id="PTHR14920:SF0">
    <property type="entry name" value="WD REPEAT DOMAIN 19"/>
    <property type="match status" value="1"/>
</dbReference>
<sequence length="234" mass="24667">MKPFTDEVHRMSYSAVSGQLVVVGGNSVQFFTKLNDEPRELIENTMNIPFEIGTPGPVMWSNNSQFVTVGTDGGFVMTFATKVLNVGAACGNLVFHFVSARSVGVRSIRENKLLFTIPIAIDPTFMSAGMGVLAAGNGNKVMYYEYYLPGVSGSADNTTLRGVPALQDAVTGAATGVGGKNNSKQTSMHNATSSAGSVSTSVGDAKNSALIRMIDYPSVITSVKVSSRFAAVLF</sequence>
<protein>
    <submittedName>
        <fullName evidence="2">WD repeat-containing protein 19</fullName>
    </submittedName>
</protein>
<dbReference type="GO" id="GO:0030991">
    <property type="term" value="C:intraciliary transport particle A"/>
    <property type="evidence" value="ECO:0007669"/>
    <property type="project" value="TreeGrafter"/>
</dbReference>
<name>A0A0A9YH95_LYGHE</name>
<feature type="compositionally biased region" description="Polar residues" evidence="1">
    <location>
        <begin position="180"/>
        <end position="190"/>
    </location>
</feature>
<dbReference type="GO" id="GO:0035721">
    <property type="term" value="P:intraciliary retrograde transport"/>
    <property type="evidence" value="ECO:0007669"/>
    <property type="project" value="InterPro"/>
</dbReference>
<organism evidence="2">
    <name type="scientific">Lygus hesperus</name>
    <name type="common">Western plant bug</name>
    <dbReference type="NCBI Taxonomy" id="30085"/>
    <lineage>
        <taxon>Eukaryota</taxon>
        <taxon>Metazoa</taxon>
        <taxon>Ecdysozoa</taxon>
        <taxon>Arthropoda</taxon>
        <taxon>Hexapoda</taxon>
        <taxon>Insecta</taxon>
        <taxon>Pterygota</taxon>
        <taxon>Neoptera</taxon>
        <taxon>Paraneoptera</taxon>
        <taxon>Hemiptera</taxon>
        <taxon>Heteroptera</taxon>
        <taxon>Panheteroptera</taxon>
        <taxon>Cimicomorpha</taxon>
        <taxon>Miridae</taxon>
        <taxon>Mirini</taxon>
        <taxon>Lygus</taxon>
    </lineage>
</organism>
<reference evidence="2" key="2">
    <citation type="submission" date="2014-07" db="EMBL/GenBank/DDBJ databases">
        <authorList>
            <person name="Hull J."/>
        </authorList>
    </citation>
    <scope>NUCLEOTIDE SEQUENCE</scope>
</reference>
<evidence type="ECO:0000313" key="2">
    <source>
        <dbReference type="EMBL" id="JAG28905.1"/>
    </source>
</evidence>